<accession>A0ABX8TLA3</accession>
<feature type="domain" description="Glycosyltransferase 2-like" evidence="4">
    <location>
        <begin position="7"/>
        <end position="107"/>
    </location>
</feature>
<keyword evidence="5" id="KW-0575">Peroxidase</keyword>
<organism evidence="5 6">
    <name type="scientific">Brevundimonas nasdae</name>
    <dbReference type="NCBI Taxonomy" id="172043"/>
    <lineage>
        <taxon>Bacteria</taxon>
        <taxon>Pseudomonadati</taxon>
        <taxon>Pseudomonadota</taxon>
        <taxon>Alphaproteobacteria</taxon>
        <taxon>Caulobacterales</taxon>
        <taxon>Caulobacteraceae</taxon>
        <taxon>Brevundimonas</taxon>
    </lineage>
</organism>
<comment type="similarity">
    <text evidence="1">Belongs to the glycosyltransferase 2 family.</text>
</comment>
<dbReference type="InterPro" id="IPR001173">
    <property type="entry name" value="Glyco_trans_2-like"/>
</dbReference>
<dbReference type="PANTHER" id="PTHR43179:SF12">
    <property type="entry name" value="GALACTOFURANOSYLTRANSFERASE GLFT2"/>
    <property type="match status" value="1"/>
</dbReference>
<protein>
    <submittedName>
        <fullName evidence="5">Glycosyltransferase</fullName>
        <ecNumber evidence="5">2.4.-.-</ecNumber>
    </submittedName>
</protein>
<gene>
    <name evidence="5" type="ORF">KWG56_08825</name>
</gene>
<dbReference type="Pfam" id="PF00535">
    <property type="entry name" value="Glycos_transf_2"/>
    <property type="match status" value="1"/>
</dbReference>
<keyword evidence="6" id="KW-1185">Reference proteome</keyword>
<keyword evidence="2 5" id="KW-0328">Glycosyltransferase</keyword>
<proteinExistence type="inferred from homology"/>
<evidence type="ECO:0000256" key="1">
    <source>
        <dbReference type="ARBA" id="ARBA00006739"/>
    </source>
</evidence>
<sequence>MSGGVWAVVVTWNRRVLLEQCLQALMAQTRACDRVLVVDNASDDGTAERLAAWGDRITVLRLDRNTGGAGGFSAGVRAAVQGGADRVWLMDDDVLPDPQGLERLLAAEQALAARGVEAAFLCSTVRTPQGALTNVAEVDGRLNDLGYAAWGEHLDLGLMATRQATFVSLLASRDQVLARGLPLAPMFIWGDDTEYTLRLSKDRPGFVVGDSRAVHVRAAPGALSLAHETEPGRIRLHRLLTRNVILTKRRHEGRASAARYAASRVRMAAGLAVRGQWRKAGVLLAGVIDGLGFDPEVEFCEAR</sequence>
<evidence type="ECO:0000256" key="2">
    <source>
        <dbReference type="ARBA" id="ARBA00022676"/>
    </source>
</evidence>
<dbReference type="EC" id="2.4.-.-" evidence="5"/>
<name>A0ABX8TLA3_9CAUL</name>
<keyword evidence="5" id="KW-0560">Oxidoreductase</keyword>
<evidence type="ECO:0000313" key="6">
    <source>
        <dbReference type="Proteomes" id="UP000824334"/>
    </source>
</evidence>
<dbReference type="PANTHER" id="PTHR43179">
    <property type="entry name" value="RHAMNOSYLTRANSFERASE WBBL"/>
    <property type="match status" value="1"/>
</dbReference>
<reference evidence="5 6" key="1">
    <citation type="submission" date="2021-07" db="EMBL/GenBank/DDBJ databases">
        <title>Isolation and characterization of bacteria from a gold mining with a capacity of golden bioaccumulation.</title>
        <authorList>
            <person name="Yang X.J."/>
        </authorList>
    </citation>
    <scope>NUCLEOTIDE SEQUENCE [LARGE SCALE GENOMIC DNA]</scope>
    <source>
        <strain evidence="5 6">Au29</strain>
    </source>
</reference>
<keyword evidence="3 5" id="KW-0808">Transferase</keyword>
<evidence type="ECO:0000256" key="3">
    <source>
        <dbReference type="ARBA" id="ARBA00022679"/>
    </source>
</evidence>
<dbReference type="EMBL" id="CP080034">
    <property type="protein sequence ID" value="QYC12021.1"/>
    <property type="molecule type" value="Genomic_DNA"/>
</dbReference>
<evidence type="ECO:0000259" key="4">
    <source>
        <dbReference type="Pfam" id="PF00535"/>
    </source>
</evidence>
<dbReference type="GeneID" id="94375368"/>
<dbReference type="RefSeq" id="WP_219354472.1">
    <property type="nucleotide sequence ID" value="NZ_CP080034.1"/>
</dbReference>
<dbReference type="GO" id="GO:0016757">
    <property type="term" value="F:glycosyltransferase activity"/>
    <property type="evidence" value="ECO:0007669"/>
    <property type="project" value="UniProtKB-KW"/>
</dbReference>
<dbReference type="Proteomes" id="UP000824334">
    <property type="component" value="Chromosome"/>
</dbReference>
<dbReference type="GO" id="GO:0004601">
    <property type="term" value="F:peroxidase activity"/>
    <property type="evidence" value="ECO:0007669"/>
    <property type="project" value="UniProtKB-KW"/>
</dbReference>
<evidence type="ECO:0000313" key="5">
    <source>
        <dbReference type="EMBL" id="QYC12021.1"/>
    </source>
</evidence>